<name>A0A5S9NQ48_9GAMM</name>
<reference evidence="2 3" key="1">
    <citation type="submission" date="2019-11" db="EMBL/GenBank/DDBJ databases">
        <authorList>
            <person name="Holert J."/>
        </authorList>
    </citation>
    <scope>NUCLEOTIDE SEQUENCE [LARGE SCALE GENOMIC DNA]</scope>
    <source>
        <strain evidence="2">SB11_3</strain>
    </source>
</reference>
<dbReference type="EMBL" id="CACSIO010000002">
    <property type="protein sequence ID" value="CAA0092573.1"/>
    <property type="molecule type" value="Genomic_DNA"/>
</dbReference>
<feature type="chain" id="PRO_5025043312" evidence="1">
    <location>
        <begin position="26"/>
        <end position="149"/>
    </location>
</feature>
<keyword evidence="1" id="KW-0732">Signal</keyword>
<evidence type="ECO:0000313" key="2">
    <source>
        <dbReference type="EMBL" id="CAA0092573.1"/>
    </source>
</evidence>
<accession>A0A5S9NQ48</accession>
<dbReference type="InterPro" id="IPR045689">
    <property type="entry name" value="Slr4"/>
</dbReference>
<organism evidence="2 3">
    <name type="scientific">BD1-7 clade bacterium</name>
    <dbReference type="NCBI Taxonomy" id="2029982"/>
    <lineage>
        <taxon>Bacteria</taxon>
        <taxon>Pseudomonadati</taxon>
        <taxon>Pseudomonadota</taxon>
        <taxon>Gammaproteobacteria</taxon>
        <taxon>Cellvibrionales</taxon>
        <taxon>Spongiibacteraceae</taxon>
        <taxon>BD1-7 clade</taxon>
    </lineage>
</organism>
<feature type="signal peptide" evidence="1">
    <location>
        <begin position="1"/>
        <end position="25"/>
    </location>
</feature>
<protein>
    <submittedName>
        <fullName evidence="2">Uncharacterized protein</fullName>
    </submittedName>
</protein>
<sequence>MMRIKKAAVYCLGLLAIVGSHSALSDTSKRGCSAYVIPYMPYSATSSQIIYVSRVPASWVGEGKDETGDITVDAIDNNGNLYDLGVVAQAAPNSVTKITSQISTALESKGFTGGKVSLRIQVENPENIFAYVSYNAGSVRGYVDVECVK</sequence>
<dbReference type="AlphaFoldDB" id="A0A5S9NQ48"/>
<evidence type="ECO:0000313" key="3">
    <source>
        <dbReference type="Proteomes" id="UP000441399"/>
    </source>
</evidence>
<keyword evidence="3" id="KW-1185">Reference proteome</keyword>
<dbReference type="Pfam" id="PF19526">
    <property type="entry name" value="Slr4"/>
    <property type="match status" value="1"/>
</dbReference>
<gene>
    <name evidence="2" type="ORF">OPDIPICF_03834</name>
</gene>
<evidence type="ECO:0000256" key="1">
    <source>
        <dbReference type="SAM" id="SignalP"/>
    </source>
</evidence>
<dbReference type="Proteomes" id="UP000441399">
    <property type="component" value="Unassembled WGS sequence"/>
</dbReference>
<proteinExistence type="predicted"/>
<dbReference type="OrthoDB" id="6232895at2"/>